<accession>A0A8J7AXK6</accession>
<evidence type="ECO:0000313" key="2">
    <source>
        <dbReference type="EMBL" id="MBE9079368.1"/>
    </source>
</evidence>
<dbReference type="EMBL" id="JADEXG010000054">
    <property type="protein sequence ID" value="MBE9079368.1"/>
    <property type="molecule type" value="Genomic_DNA"/>
</dbReference>
<name>A0A8J7AXK6_9CYAN</name>
<organism evidence="2 3">
    <name type="scientific">Vasconcelosia minhoensis LEGE 07310</name>
    <dbReference type="NCBI Taxonomy" id="915328"/>
    <lineage>
        <taxon>Bacteria</taxon>
        <taxon>Bacillati</taxon>
        <taxon>Cyanobacteriota</taxon>
        <taxon>Cyanophyceae</taxon>
        <taxon>Nodosilineales</taxon>
        <taxon>Cymatolegaceae</taxon>
        <taxon>Vasconcelosia</taxon>
        <taxon>Vasconcelosia minhoensis</taxon>
    </lineage>
</organism>
<feature type="transmembrane region" description="Helical" evidence="1">
    <location>
        <begin position="98"/>
        <end position="116"/>
    </location>
</feature>
<evidence type="ECO:0000313" key="3">
    <source>
        <dbReference type="Proteomes" id="UP000636505"/>
    </source>
</evidence>
<keyword evidence="1" id="KW-0812">Transmembrane</keyword>
<proteinExistence type="predicted"/>
<comment type="caution">
    <text evidence="2">The sequence shown here is derived from an EMBL/GenBank/DDBJ whole genome shotgun (WGS) entry which is preliminary data.</text>
</comment>
<dbReference type="Proteomes" id="UP000636505">
    <property type="component" value="Unassembled WGS sequence"/>
</dbReference>
<dbReference type="RefSeq" id="WP_193910258.1">
    <property type="nucleotide sequence ID" value="NZ_JADEXG010000054.1"/>
</dbReference>
<gene>
    <name evidence="2" type="ORF">IQ241_19050</name>
</gene>
<keyword evidence="1" id="KW-0472">Membrane</keyword>
<dbReference type="AlphaFoldDB" id="A0A8J7AXK6"/>
<protein>
    <recommendedName>
        <fullName evidence="4">DUF2203 domain-containing protein</fullName>
    </recommendedName>
</protein>
<evidence type="ECO:0000256" key="1">
    <source>
        <dbReference type="SAM" id="Phobius"/>
    </source>
</evidence>
<reference evidence="2" key="1">
    <citation type="submission" date="2020-10" db="EMBL/GenBank/DDBJ databases">
        <authorList>
            <person name="Castelo-Branco R."/>
            <person name="Eusebio N."/>
            <person name="Adriana R."/>
            <person name="Vieira A."/>
            <person name="Brugerolle De Fraissinette N."/>
            <person name="Rezende De Castro R."/>
            <person name="Schneider M.P."/>
            <person name="Vasconcelos V."/>
            <person name="Leao P.N."/>
        </authorList>
    </citation>
    <scope>NUCLEOTIDE SEQUENCE</scope>
    <source>
        <strain evidence="2">LEGE 07310</strain>
    </source>
</reference>
<sequence length="117" mass="13911">MRFRQSRRPQLPTDEALQAFEASLRETAEEFLALRDRFFSVRRAKIQYERLSQNSPQLPPEAGFHLPEDDLQQMQQRLSDLETALESQLLTWRDFWQVLRFLGLGLIIGWFMRGWVG</sequence>
<evidence type="ECO:0008006" key="4">
    <source>
        <dbReference type="Google" id="ProtNLM"/>
    </source>
</evidence>
<keyword evidence="3" id="KW-1185">Reference proteome</keyword>
<keyword evidence="1" id="KW-1133">Transmembrane helix</keyword>